<dbReference type="SMART" id="SM00903">
    <property type="entry name" value="Flavin_Reduct"/>
    <property type="match status" value="1"/>
</dbReference>
<accession>A0A3N0GRI0</accession>
<dbReference type="Pfam" id="PF01613">
    <property type="entry name" value="Flavin_Reduct"/>
    <property type="match status" value="1"/>
</dbReference>
<evidence type="ECO:0000313" key="3">
    <source>
        <dbReference type="EMBL" id="RNM15067.1"/>
    </source>
</evidence>
<dbReference type="OrthoDB" id="3176898at2"/>
<comment type="caution">
    <text evidence="3">The sequence shown here is derived from an EMBL/GenBank/DDBJ whole genome shotgun (WGS) entry which is preliminary data.</text>
</comment>
<dbReference type="PANTHER" id="PTHR30466">
    <property type="entry name" value="FLAVIN REDUCTASE"/>
    <property type="match status" value="1"/>
</dbReference>
<dbReference type="GO" id="GO:0010181">
    <property type="term" value="F:FMN binding"/>
    <property type="evidence" value="ECO:0007669"/>
    <property type="project" value="InterPro"/>
</dbReference>
<dbReference type="AlphaFoldDB" id="A0A3N0GRI0"/>
<dbReference type="EMBL" id="RJSF01000035">
    <property type="protein sequence ID" value="RNM15067.1"/>
    <property type="molecule type" value="Genomic_DNA"/>
</dbReference>
<reference evidence="3 4" key="1">
    <citation type="submission" date="2018-11" db="EMBL/GenBank/DDBJ databases">
        <authorList>
            <person name="Li F."/>
        </authorList>
    </citation>
    <scope>NUCLEOTIDE SEQUENCE [LARGE SCALE GENOMIC DNA]</scope>
    <source>
        <strain evidence="3 4">Gsoil 818</strain>
    </source>
</reference>
<evidence type="ECO:0000256" key="1">
    <source>
        <dbReference type="ARBA" id="ARBA00023002"/>
    </source>
</evidence>
<gene>
    <name evidence="3" type="ORF">EFL26_09135</name>
</gene>
<name>A0A3N0GRI0_9ACTN</name>
<dbReference type="InterPro" id="IPR050268">
    <property type="entry name" value="NADH-dep_flavin_reductase"/>
</dbReference>
<dbReference type="GO" id="GO:0042602">
    <property type="term" value="F:riboflavin reductase (NADPH) activity"/>
    <property type="evidence" value="ECO:0007669"/>
    <property type="project" value="TreeGrafter"/>
</dbReference>
<dbReference type="PANTHER" id="PTHR30466:SF15">
    <property type="entry name" value="POSSIBLE OXIDOREDUCTASE"/>
    <property type="match status" value="1"/>
</dbReference>
<protein>
    <submittedName>
        <fullName evidence="3">Flavin reductase</fullName>
    </submittedName>
</protein>
<feature type="domain" description="Flavin reductase like" evidence="2">
    <location>
        <begin position="18"/>
        <end position="161"/>
    </location>
</feature>
<dbReference type="InterPro" id="IPR012349">
    <property type="entry name" value="Split_barrel_FMN-bd"/>
</dbReference>
<keyword evidence="1" id="KW-0560">Oxidoreductase</keyword>
<proteinExistence type="predicted"/>
<dbReference type="Proteomes" id="UP000279994">
    <property type="component" value="Unassembled WGS sequence"/>
</dbReference>
<dbReference type="RefSeq" id="WP_123222591.1">
    <property type="nucleotide sequence ID" value="NZ_RJSF01000035.1"/>
</dbReference>
<evidence type="ECO:0000259" key="2">
    <source>
        <dbReference type="SMART" id="SM00903"/>
    </source>
</evidence>
<dbReference type="SUPFAM" id="SSF50475">
    <property type="entry name" value="FMN-binding split barrel"/>
    <property type="match status" value="1"/>
</dbReference>
<evidence type="ECO:0000313" key="4">
    <source>
        <dbReference type="Proteomes" id="UP000279994"/>
    </source>
</evidence>
<keyword evidence="4" id="KW-1185">Reference proteome</keyword>
<sequence>MDLRPLGRREFDRFTEALDYPMFVVTTTDGSERSGCLVGFTTQTGIDPPRFLVCLSDKNHTMQVAQRAELLAVHLLAEEQHDLAELFGAETGDEVDKFARCSWSAGPGGVPLLDDCPRRVVGRIIEHVTLGDHVGFLLEPVEVEAAGDADPLTLQDVADVEPGHDP</sequence>
<dbReference type="Gene3D" id="2.30.110.10">
    <property type="entry name" value="Electron Transport, Fmn-binding Protein, Chain A"/>
    <property type="match status" value="1"/>
</dbReference>
<dbReference type="InterPro" id="IPR002563">
    <property type="entry name" value="Flavin_Rdtase-like_dom"/>
</dbReference>
<organism evidence="3 4">
    <name type="scientific">Nocardioides pocheonensis</name>
    <dbReference type="NCBI Taxonomy" id="661485"/>
    <lineage>
        <taxon>Bacteria</taxon>
        <taxon>Bacillati</taxon>
        <taxon>Actinomycetota</taxon>
        <taxon>Actinomycetes</taxon>
        <taxon>Propionibacteriales</taxon>
        <taxon>Nocardioidaceae</taxon>
        <taxon>Nocardioides</taxon>
    </lineage>
</organism>